<sequence length="750" mass="79737">WAGLAGDPAALNACIECCDRHPPEALALVWEGRDGQRARWTFGELRAASARFANLLASRGIGAGDCVSGMLPRTPELLITILGTWRAGAVYQPLFTAFGPKAIEHRVHSAGSKLVVTDLGNRSKLDEVENAPPVLTVGDDFWPELERQVTAFEPVLRRAEDPFLLMFTSGTTGLAKPLEVPLKAIPAFVSYMRDAVDLRPEDRFWNLADPGWAYGLYYAVTGPLAMGHATTFFEGGFTVESTCRVIREYGITNLAGSPTAFRLLLAACDEVEAALKGRLRAVSSAGEPLTPEVIRWFAEGLGCTIHDHYGQTELGMVLCNHHALEHPVRLGAAGFAMPGHRVVVLDEQHRELPAGQPGILALDRARSPLFWFPGYRAMQTRAFVGDYYLSGDTVELNEDGSISFVGRADDVITTSGYRVGPFDVESALIEHPAVIEAAVIGKPDPERTEVVKAFVVLHAGHAPDEPLAEALQHSGLGLATARELVGQGGRVVLVDINADAGAAAAEELGASARFVRADITREDDARQAVATAKEAFGGLHGLVNCAGIAPAEKVVGRNGVHGLESFRRVIEVNLIGSFNMLRLAAEAMAAAEPNAEGERGVIINTASVAAFDGQMGQAAYSASKGGVAAMTLPIARDLARSGIRVMCIAPGIFETPMMAAMPQEVRDSLGASVPFPPRLGRPAEYAALVRHIIENVMLNGEVIRLDGAIRMAANAARTPMGGFLGDFKDMTAAQLGAAANRAALARAGLA</sequence>
<dbReference type="CDD" id="cd05371">
    <property type="entry name" value="HSD10-like_SDR_c"/>
    <property type="match status" value="1"/>
</dbReference>
<evidence type="ECO:0000256" key="6">
    <source>
        <dbReference type="ARBA" id="ARBA00022741"/>
    </source>
</evidence>
<evidence type="ECO:0000313" key="31">
    <source>
        <dbReference type="Proteomes" id="UP000075902"/>
    </source>
</evidence>
<evidence type="ECO:0000256" key="1">
    <source>
        <dbReference type="ARBA" id="ARBA00006432"/>
    </source>
</evidence>
<proteinExistence type="inferred from homology"/>
<accession>A0A182U4V5</accession>
<evidence type="ECO:0000256" key="20">
    <source>
        <dbReference type="ARBA" id="ARBA00051831"/>
    </source>
</evidence>
<dbReference type="GO" id="GO:0006637">
    <property type="term" value="P:acyl-CoA metabolic process"/>
    <property type="evidence" value="ECO:0007669"/>
    <property type="project" value="TreeGrafter"/>
</dbReference>
<comment type="catalytic activity">
    <reaction evidence="13">
        <text>17beta-estradiol + NAD(+) = estrone + NADH + H(+)</text>
        <dbReference type="Rhea" id="RHEA:24612"/>
        <dbReference type="ChEBI" id="CHEBI:15378"/>
        <dbReference type="ChEBI" id="CHEBI:16469"/>
        <dbReference type="ChEBI" id="CHEBI:17263"/>
        <dbReference type="ChEBI" id="CHEBI:57540"/>
        <dbReference type="ChEBI" id="CHEBI:57945"/>
        <dbReference type="EC" id="1.1.1.62"/>
    </reaction>
    <physiologicalReaction direction="left-to-right" evidence="13">
        <dbReference type="Rhea" id="RHEA:24613"/>
    </physiologicalReaction>
</comment>
<comment type="catalytic activity">
    <reaction evidence="20">
        <text>ursodeoxycholate + NAD(+) = 7-oxolithocholate + NADH + H(+)</text>
        <dbReference type="Rhea" id="RHEA:42028"/>
        <dbReference type="ChEBI" id="CHEBI:15378"/>
        <dbReference type="ChEBI" id="CHEBI:57540"/>
        <dbReference type="ChEBI" id="CHEBI:57945"/>
        <dbReference type="ChEBI" id="CHEBI:78604"/>
        <dbReference type="ChEBI" id="CHEBI:78605"/>
    </reaction>
    <physiologicalReaction direction="left-to-right" evidence="20">
        <dbReference type="Rhea" id="RHEA:42029"/>
    </physiologicalReaction>
</comment>
<keyword evidence="8" id="KW-0560">Oxidoreductase</keyword>
<evidence type="ECO:0000256" key="21">
    <source>
        <dbReference type="ARBA" id="ARBA00052095"/>
    </source>
</evidence>
<dbReference type="InterPro" id="IPR000873">
    <property type="entry name" value="AMP-dep_synth/lig_dom"/>
</dbReference>
<evidence type="ECO:0000256" key="11">
    <source>
        <dbReference type="ARBA" id="ARBA00039009"/>
    </source>
</evidence>
<keyword evidence="6" id="KW-0547">Nucleotide-binding</keyword>
<dbReference type="STRING" id="34690.A0A182U4V5"/>
<comment type="catalytic activity">
    <reaction evidence="23">
        <text>11-dehydrocorticosterone + NAD(+) = pregn-4-ene-3,11,20,21-tetraone + NADH + H(+)</text>
        <dbReference type="Rhea" id="RHEA:42020"/>
        <dbReference type="ChEBI" id="CHEBI:15378"/>
        <dbReference type="ChEBI" id="CHEBI:57540"/>
        <dbReference type="ChEBI" id="CHEBI:57945"/>
        <dbReference type="ChEBI" id="CHEBI:78600"/>
        <dbReference type="ChEBI" id="CHEBI:78601"/>
    </reaction>
    <physiologicalReaction direction="left-to-right" evidence="23">
        <dbReference type="Rhea" id="RHEA:42021"/>
    </physiologicalReaction>
</comment>
<evidence type="ECO:0000259" key="28">
    <source>
        <dbReference type="Pfam" id="PF00501"/>
    </source>
</evidence>
<evidence type="ECO:0000256" key="3">
    <source>
        <dbReference type="ARBA" id="ARBA00022450"/>
    </source>
</evidence>
<comment type="catalytic activity">
    <reaction evidence="22">
        <text>cortisone + NAD(+) = 17alpha-hydroxypregn-4-en-3,11,20-trione-21-al + NADH + H(+)</text>
        <dbReference type="Rhea" id="RHEA:42016"/>
        <dbReference type="ChEBI" id="CHEBI:15378"/>
        <dbReference type="ChEBI" id="CHEBI:16962"/>
        <dbReference type="ChEBI" id="CHEBI:57540"/>
        <dbReference type="ChEBI" id="CHEBI:57945"/>
        <dbReference type="ChEBI" id="CHEBI:78596"/>
    </reaction>
    <physiologicalReaction direction="left-to-right" evidence="22">
        <dbReference type="Rhea" id="RHEA:42017"/>
    </physiologicalReaction>
</comment>
<evidence type="ECO:0000256" key="8">
    <source>
        <dbReference type="ARBA" id="ARBA00023002"/>
    </source>
</evidence>
<dbReference type="SUPFAM" id="SSF56801">
    <property type="entry name" value="Acetyl-CoA synthetase-like"/>
    <property type="match status" value="1"/>
</dbReference>
<dbReference type="FunFam" id="3.40.50.720:FF:000215">
    <property type="entry name" value="3-hydroxyacyl-CoA dehydrogenase type-2"/>
    <property type="match status" value="1"/>
</dbReference>
<comment type="catalytic activity">
    <reaction evidence="18">
        <text>(3S)-3-hydroxybutanoyl-CoA + NAD(+) = acetoacetyl-CoA + NADH + H(+)</text>
        <dbReference type="Rhea" id="RHEA:30799"/>
        <dbReference type="ChEBI" id="CHEBI:15378"/>
        <dbReference type="ChEBI" id="CHEBI:57286"/>
        <dbReference type="ChEBI" id="CHEBI:57316"/>
        <dbReference type="ChEBI" id="CHEBI:57540"/>
        <dbReference type="ChEBI" id="CHEBI:57945"/>
    </reaction>
    <physiologicalReaction direction="left-to-right" evidence="18">
        <dbReference type="Rhea" id="RHEA:30800"/>
    </physiologicalReaction>
    <physiologicalReaction direction="right-to-left" evidence="18">
        <dbReference type="Rhea" id="RHEA:30801"/>
    </physiologicalReaction>
</comment>
<dbReference type="SUPFAM" id="SSF51735">
    <property type="entry name" value="NAD(P)-binding Rossmann-fold domains"/>
    <property type="match status" value="1"/>
</dbReference>
<dbReference type="GO" id="GO:0004303">
    <property type="term" value="F:estradiol 17-beta-dehydrogenase [NAD(P)+] activity"/>
    <property type="evidence" value="ECO:0007669"/>
    <property type="project" value="UniProtKB-EC"/>
</dbReference>
<protein>
    <recommendedName>
        <fullName evidence="24">3-hydroxyacyl-CoA dehydrogenase type-2</fullName>
        <ecNumber evidence="9">1.1.1.53</ecNumber>
        <ecNumber evidence="10">1.1.1.62</ecNumber>
        <ecNumber evidence="11">6.2.1.2</ecNumber>
    </recommendedName>
    <alternativeName>
        <fullName evidence="26">3-hydroxyacyl-CoA dehydrogenase type II</fullName>
    </alternativeName>
    <alternativeName>
        <fullName evidence="27">Mitochondrial ribonuclease P protein 2</fullName>
    </alternativeName>
    <alternativeName>
        <fullName evidence="25">Type II HADH</fullName>
    </alternativeName>
</protein>
<evidence type="ECO:0000256" key="2">
    <source>
        <dbReference type="ARBA" id="ARBA00006484"/>
    </source>
</evidence>
<dbReference type="GO" id="GO:0005524">
    <property type="term" value="F:ATP binding"/>
    <property type="evidence" value="ECO:0007669"/>
    <property type="project" value="UniProtKB-KW"/>
</dbReference>
<comment type="catalytic activity">
    <reaction evidence="16">
        <text>17beta-hydroxy-5alpha-androstan-3-one + NAD(+) = 5alpha-androstan-3,17-dione + NADH + H(+)</text>
        <dbReference type="Rhea" id="RHEA:41992"/>
        <dbReference type="ChEBI" id="CHEBI:15378"/>
        <dbReference type="ChEBI" id="CHEBI:15994"/>
        <dbReference type="ChEBI" id="CHEBI:16330"/>
        <dbReference type="ChEBI" id="CHEBI:57540"/>
        <dbReference type="ChEBI" id="CHEBI:57945"/>
    </reaction>
    <physiologicalReaction direction="left-to-right" evidence="16">
        <dbReference type="Rhea" id="RHEA:41993"/>
    </physiologicalReaction>
</comment>
<dbReference type="GO" id="GO:0031956">
    <property type="term" value="F:medium-chain fatty acid-CoA ligase activity"/>
    <property type="evidence" value="ECO:0007669"/>
    <property type="project" value="UniProtKB-EC"/>
</dbReference>
<dbReference type="InterPro" id="IPR045851">
    <property type="entry name" value="AMP-bd_C_sf"/>
</dbReference>
<evidence type="ECO:0000256" key="19">
    <source>
        <dbReference type="ARBA" id="ARBA00051637"/>
    </source>
</evidence>
<evidence type="ECO:0000256" key="7">
    <source>
        <dbReference type="ARBA" id="ARBA00022840"/>
    </source>
</evidence>
<keyword evidence="3" id="KW-0596">Phosphopantetheine</keyword>
<evidence type="ECO:0000259" key="29">
    <source>
        <dbReference type="Pfam" id="PF13193"/>
    </source>
</evidence>
<dbReference type="Gene3D" id="3.40.50.12780">
    <property type="entry name" value="N-terminal domain of ligase-like"/>
    <property type="match status" value="1"/>
</dbReference>
<comment type="catalytic activity">
    <reaction evidence="17">
        <text>cortisol + NAD(+) = 11beta,17alpha-dihydroxypregn-4-ene-3,20,21-trione + NADH + H(+)</text>
        <dbReference type="Rhea" id="RHEA:42012"/>
        <dbReference type="ChEBI" id="CHEBI:15378"/>
        <dbReference type="ChEBI" id="CHEBI:17650"/>
        <dbReference type="ChEBI" id="CHEBI:57540"/>
        <dbReference type="ChEBI" id="CHEBI:57945"/>
        <dbReference type="ChEBI" id="CHEBI:78595"/>
    </reaction>
    <physiologicalReaction direction="left-to-right" evidence="17">
        <dbReference type="Rhea" id="RHEA:42013"/>
    </physiologicalReaction>
</comment>
<evidence type="ECO:0000256" key="17">
    <source>
        <dbReference type="ARBA" id="ARBA00050927"/>
    </source>
</evidence>
<evidence type="ECO:0000313" key="30">
    <source>
        <dbReference type="EnsemblMetazoa" id="AMEC013940-PA"/>
    </source>
</evidence>
<name>A0A182U4V5_9DIPT</name>
<dbReference type="GO" id="GO:0003857">
    <property type="term" value="F:(3S)-3-hydroxyacyl-CoA dehydrogenase (NAD+) activity"/>
    <property type="evidence" value="ECO:0007669"/>
    <property type="project" value="UniProtKB-EC"/>
</dbReference>
<evidence type="ECO:0000256" key="26">
    <source>
        <dbReference type="ARBA" id="ARBA00082293"/>
    </source>
</evidence>
<dbReference type="PROSITE" id="PS00455">
    <property type="entry name" value="AMP_BINDING"/>
    <property type="match status" value="1"/>
</dbReference>
<dbReference type="GO" id="GO:0006633">
    <property type="term" value="P:fatty acid biosynthetic process"/>
    <property type="evidence" value="ECO:0007669"/>
    <property type="project" value="TreeGrafter"/>
</dbReference>
<dbReference type="EC" id="6.2.1.2" evidence="11"/>
<keyword evidence="5" id="KW-0436">Ligase</keyword>
<dbReference type="VEuPathDB" id="VectorBase:AMEC013940"/>
<evidence type="ECO:0000256" key="14">
    <source>
        <dbReference type="ARBA" id="ARBA00050141"/>
    </source>
</evidence>
<dbReference type="InterPro" id="IPR042099">
    <property type="entry name" value="ANL_N_sf"/>
</dbReference>
<comment type="similarity">
    <text evidence="1">Belongs to the ATP-dependent AMP-binding enzyme family.</text>
</comment>
<dbReference type="EnsemblMetazoa" id="AMEC013940-RA">
    <property type="protein sequence ID" value="AMEC013940-PA"/>
    <property type="gene ID" value="AMEC013940"/>
</dbReference>
<evidence type="ECO:0000256" key="24">
    <source>
        <dbReference type="ARBA" id="ARBA00072938"/>
    </source>
</evidence>
<evidence type="ECO:0000256" key="25">
    <source>
        <dbReference type="ARBA" id="ARBA00079624"/>
    </source>
</evidence>
<comment type="catalytic activity">
    <reaction evidence="19">
        <text>3beta,7beta-dihydroxy-5beta-cholan-24-oate + NAD(+) = 3beta-hydroxy-7-oxo-5beta-cholan-24-oate + NADH + H(+)</text>
        <dbReference type="Rhea" id="RHEA:42024"/>
        <dbReference type="ChEBI" id="CHEBI:15378"/>
        <dbReference type="ChEBI" id="CHEBI:57540"/>
        <dbReference type="ChEBI" id="CHEBI:57945"/>
        <dbReference type="ChEBI" id="CHEBI:78602"/>
        <dbReference type="ChEBI" id="CHEBI:78603"/>
    </reaction>
    <physiologicalReaction direction="left-to-right" evidence="19">
        <dbReference type="Rhea" id="RHEA:42025"/>
    </physiologicalReaction>
</comment>
<dbReference type="Pfam" id="PF00501">
    <property type="entry name" value="AMP-binding"/>
    <property type="match status" value="1"/>
</dbReference>
<feature type="domain" description="AMP-binding enzyme C-terminal" evidence="29">
    <location>
        <begin position="424"/>
        <end position="472"/>
    </location>
</feature>
<dbReference type="EC" id="1.1.1.53" evidence="9"/>
<dbReference type="PANTHER" id="PTHR43605">
    <property type="entry name" value="ACYL-COENZYME A SYNTHETASE"/>
    <property type="match status" value="1"/>
</dbReference>
<dbReference type="GO" id="GO:0004321">
    <property type="term" value="F:fatty-acyl-CoA synthase activity"/>
    <property type="evidence" value="ECO:0007669"/>
    <property type="project" value="TreeGrafter"/>
</dbReference>
<keyword evidence="7" id="KW-0067">ATP-binding</keyword>
<evidence type="ECO:0000256" key="9">
    <source>
        <dbReference type="ARBA" id="ARBA00024071"/>
    </source>
</evidence>
<evidence type="ECO:0000256" key="27">
    <source>
        <dbReference type="ARBA" id="ARBA00082399"/>
    </source>
</evidence>
<evidence type="ECO:0000256" key="12">
    <source>
        <dbReference type="ARBA" id="ARBA00048477"/>
    </source>
</evidence>
<comment type="similarity">
    <text evidence="2">Belongs to the short-chain dehydrogenases/reductases (SDR) family.</text>
</comment>
<evidence type="ECO:0000256" key="18">
    <source>
        <dbReference type="ARBA" id="ARBA00051004"/>
    </source>
</evidence>
<reference evidence="31" key="1">
    <citation type="submission" date="2014-01" db="EMBL/GenBank/DDBJ databases">
        <title>The Genome Sequence of Anopheles melas CM1001059_A (V2).</title>
        <authorList>
            <consortium name="The Broad Institute Genomics Platform"/>
            <person name="Neafsey D.E."/>
            <person name="Besansky N."/>
            <person name="Howell P."/>
            <person name="Walton C."/>
            <person name="Young S.K."/>
            <person name="Zeng Q."/>
            <person name="Gargeya S."/>
            <person name="Fitzgerald M."/>
            <person name="Haas B."/>
            <person name="Abouelleil A."/>
            <person name="Allen A.W."/>
            <person name="Alvarado L."/>
            <person name="Arachchi H.M."/>
            <person name="Berlin A.M."/>
            <person name="Chapman S.B."/>
            <person name="Gainer-Dewar J."/>
            <person name="Goldberg J."/>
            <person name="Griggs A."/>
            <person name="Gujja S."/>
            <person name="Hansen M."/>
            <person name="Howarth C."/>
            <person name="Imamovic A."/>
            <person name="Ireland A."/>
            <person name="Larimer J."/>
            <person name="McCowan C."/>
            <person name="Murphy C."/>
            <person name="Pearson M."/>
            <person name="Poon T.W."/>
            <person name="Priest M."/>
            <person name="Roberts A."/>
            <person name="Saif S."/>
            <person name="Shea T."/>
            <person name="Sisk P."/>
            <person name="Sykes S."/>
            <person name="Wortman J."/>
            <person name="Nusbaum C."/>
            <person name="Birren B."/>
        </authorList>
    </citation>
    <scope>NUCLEOTIDE SEQUENCE [LARGE SCALE GENOMIC DNA]</scope>
    <source>
        <strain evidence="31">CM1001059</strain>
    </source>
</reference>
<dbReference type="InterPro" id="IPR036291">
    <property type="entry name" value="NAD(P)-bd_dom_sf"/>
</dbReference>
<organism evidence="30 31">
    <name type="scientific">Anopheles melas</name>
    <dbReference type="NCBI Taxonomy" id="34690"/>
    <lineage>
        <taxon>Eukaryota</taxon>
        <taxon>Metazoa</taxon>
        <taxon>Ecdysozoa</taxon>
        <taxon>Arthropoda</taxon>
        <taxon>Hexapoda</taxon>
        <taxon>Insecta</taxon>
        <taxon>Pterygota</taxon>
        <taxon>Neoptera</taxon>
        <taxon>Endopterygota</taxon>
        <taxon>Diptera</taxon>
        <taxon>Nematocera</taxon>
        <taxon>Culicoidea</taxon>
        <taxon>Culicidae</taxon>
        <taxon>Anophelinae</taxon>
        <taxon>Anopheles</taxon>
    </lineage>
</organism>
<dbReference type="Gene3D" id="3.40.50.720">
    <property type="entry name" value="NAD(P)-binding Rossmann-like Domain"/>
    <property type="match status" value="1"/>
</dbReference>
<dbReference type="PRINTS" id="PR00080">
    <property type="entry name" value="SDRFAMILY"/>
</dbReference>
<dbReference type="GO" id="GO:0047044">
    <property type="term" value="F:androstan-3-alpha,17-beta-diol dehydrogenase (NAD+) activity"/>
    <property type="evidence" value="ECO:0007669"/>
    <property type="project" value="UniProtKB-EC"/>
</dbReference>
<dbReference type="PANTHER" id="PTHR43605:SF10">
    <property type="entry name" value="ACYL-COA SYNTHETASE MEDIUM CHAIN FAMILY MEMBER 3"/>
    <property type="match status" value="1"/>
</dbReference>
<evidence type="ECO:0000256" key="22">
    <source>
        <dbReference type="ARBA" id="ARBA00052417"/>
    </source>
</evidence>
<comment type="catalytic activity">
    <reaction evidence="21">
        <text>5alpha-pregnan-20beta-ol-3-one + NAD(+) = 5alpha-pregnane-3,20-dione + NADH + H(+)</text>
        <dbReference type="Rhea" id="RHEA:42008"/>
        <dbReference type="ChEBI" id="CHEBI:15378"/>
        <dbReference type="ChEBI" id="CHEBI:28952"/>
        <dbReference type="ChEBI" id="CHEBI:57540"/>
        <dbReference type="ChEBI" id="CHEBI:57945"/>
        <dbReference type="ChEBI" id="CHEBI:78594"/>
    </reaction>
    <physiologicalReaction direction="left-to-right" evidence="21">
        <dbReference type="Rhea" id="RHEA:42009"/>
    </physiologicalReaction>
</comment>
<evidence type="ECO:0000256" key="10">
    <source>
        <dbReference type="ARBA" id="ARBA00024072"/>
    </source>
</evidence>
<evidence type="ECO:0000256" key="23">
    <source>
        <dbReference type="ARBA" id="ARBA00052668"/>
    </source>
</evidence>
<evidence type="ECO:0000256" key="15">
    <source>
        <dbReference type="ARBA" id="ARBA00050365"/>
    </source>
</evidence>
<reference evidence="30" key="2">
    <citation type="submission" date="2020-05" db="UniProtKB">
        <authorList>
            <consortium name="EnsemblMetazoa"/>
        </authorList>
    </citation>
    <scope>IDENTIFICATION</scope>
    <source>
        <strain evidence="30">CM1001059</strain>
    </source>
</reference>
<dbReference type="Proteomes" id="UP000075902">
    <property type="component" value="Unassembled WGS sequence"/>
</dbReference>
<dbReference type="InterPro" id="IPR002347">
    <property type="entry name" value="SDR_fam"/>
</dbReference>
<evidence type="ECO:0000256" key="4">
    <source>
        <dbReference type="ARBA" id="ARBA00022553"/>
    </source>
</evidence>
<dbReference type="InterPro" id="IPR025110">
    <property type="entry name" value="AMP-bd_C"/>
</dbReference>
<dbReference type="EC" id="1.1.1.62" evidence="10"/>
<evidence type="ECO:0000256" key="13">
    <source>
        <dbReference type="ARBA" id="ARBA00049381"/>
    </source>
</evidence>
<keyword evidence="31" id="KW-1185">Reference proteome</keyword>
<dbReference type="PROSITE" id="PS00061">
    <property type="entry name" value="ADH_SHORT"/>
    <property type="match status" value="1"/>
</dbReference>
<dbReference type="InterPro" id="IPR051087">
    <property type="entry name" value="Mitochondrial_ACSM"/>
</dbReference>
<feature type="domain" description="AMP-dependent synthetase/ligase" evidence="28">
    <location>
        <begin position="19"/>
        <end position="362"/>
    </location>
</feature>
<keyword evidence="4" id="KW-0597">Phosphoprotein</keyword>
<evidence type="ECO:0000256" key="5">
    <source>
        <dbReference type="ARBA" id="ARBA00022598"/>
    </source>
</evidence>
<dbReference type="AlphaFoldDB" id="A0A182U4V5"/>
<comment type="catalytic activity">
    <reaction evidence="15">
        <text>5alpha-androstane-3alpha,17beta-diol + NAD(+) = 17beta-hydroxy-5alpha-androstan-3-one + NADH + H(+)</text>
        <dbReference type="Rhea" id="RHEA:42004"/>
        <dbReference type="ChEBI" id="CHEBI:15378"/>
        <dbReference type="ChEBI" id="CHEBI:16330"/>
        <dbReference type="ChEBI" id="CHEBI:36713"/>
        <dbReference type="ChEBI" id="CHEBI:57540"/>
        <dbReference type="ChEBI" id="CHEBI:57945"/>
        <dbReference type="EC" id="1.1.1.53"/>
    </reaction>
    <physiologicalReaction direction="right-to-left" evidence="15">
        <dbReference type="Rhea" id="RHEA:42006"/>
    </physiologicalReaction>
</comment>
<dbReference type="Pfam" id="PF00106">
    <property type="entry name" value="adh_short"/>
    <property type="match status" value="1"/>
</dbReference>
<comment type="catalytic activity">
    <reaction evidence="14">
        <text>a (3S)-3-hydroxyacyl-CoA + NAD(+) = a 3-oxoacyl-CoA + NADH + H(+)</text>
        <dbReference type="Rhea" id="RHEA:22432"/>
        <dbReference type="ChEBI" id="CHEBI:15378"/>
        <dbReference type="ChEBI" id="CHEBI:57318"/>
        <dbReference type="ChEBI" id="CHEBI:57540"/>
        <dbReference type="ChEBI" id="CHEBI:57945"/>
        <dbReference type="ChEBI" id="CHEBI:90726"/>
        <dbReference type="EC" id="1.1.1.35"/>
    </reaction>
    <physiologicalReaction direction="left-to-right" evidence="14">
        <dbReference type="Rhea" id="RHEA:22433"/>
    </physiologicalReaction>
    <physiologicalReaction direction="right-to-left" evidence="14">
        <dbReference type="Rhea" id="RHEA:22434"/>
    </physiologicalReaction>
</comment>
<evidence type="ECO:0000256" key="16">
    <source>
        <dbReference type="ARBA" id="ARBA00050435"/>
    </source>
</evidence>
<dbReference type="Gene3D" id="3.30.300.30">
    <property type="match status" value="1"/>
</dbReference>
<dbReference type="Pfam" id="PF13193">
    <property type="entry name" value="AMP-binding_C"/>
    <property type="match status" value="1"/>
</dbReference>
<dbReference type="InterPro" id="IPR020845">
    <property type="entry name" value="AMP-binding_CS"/>
</dbReference>
<dbReference type="InterPro" id="IPR020904">
    <property type="entry name" value="Sc_DH/Rdtase_CS"/>
</dbReference>
<comment type="catalytic activity">
    <reaction evidence="12">
        <text>a medium-chain fatty acid + ATP + CoA = a medium-chain fatty acyl-CoA + AMP + diphosphate</text>
        <dbReference type="Rhea" id="RHEA:48340"/>
        <dbReference type="ChEBI" id="CHEBI:30616"/>
        <dbReference type="ChEBI" id="CHEBI:33019"/>
        <dbReference type="ChEBI" id="CHEBI:57287"/>
        <dbReference type="ChEBI" id="CHEBI:59558"/>
        <dbReference type="ChEBI" id="CHEBI:90546"/>
        <dbReference type="ChEBI" id="CHEBI:456215"/>
        <dbReference type="EC" id="6.2.1.2"/>
    </reaction>
    <physiologicalReaction direction="left-to-right" evidence="12">
        <dbReference type="Rhea" id="RHEA:48341"/>
    </physiologicalReaction>
</comment>